<accession>A0ACB9PXK3</accession>
<name>A0ACB9PXK3_BAUVA</name>
<evidence type="ECO:0000313" key="1">
    <source>
        <dbReference type="EMBL" id="KAI4352624.1"/>
    </source>
</evidence>
<gene>
    <name evidence="1" type="ORF">L6164_006858</name>
</gene>
<reference evidence="1 2" key="1">
    <citation type="journal article" date="2022" name="DNA Res.">
        <title>Chromosomal-level genome assembly of the orchid tree Bauhinia variegata (Leguminosae; Cercidoideae) supports the allotetraploid origin hypothesis of Bauhinia.</title>
        <authorList>
            <person name="Zhong Y."/>
            <person name="Chen Y."/>
            <person name="Zheng D."/>
            <person name="Pang J."/>
            <person name="Liu Y."/>
            <person name="Luo S."/>
            <person name="Meng S."/>
            <person name="Qian L."/>
            <person name="Wei D."/>
            <person name="Dai S."/>
            <person name="Zhou R."/>
        </authorList>
    </citation>
    <scope>NUCLEOTIDE SEQUENCE [LARGE SCALE GENOMIC DNA]</scope>
    <source>
        <strain evidence="1">BV-YZ2020</strain>
    </source>
</reference>
<organism evidence="1 2">
    <name type="scientific">Bauhinia variegata</name>
    <name type="common">Purple orchid tree</name>
    <name type="synonym">Phanera variegata</name>
    <dbReference type="NCBI Taxonomy" id="167791"/>
    <lineage>
        <taxon>Eukaryota</taxon>
        <taxon>Viridiplantae</taxon>
        <taxon>Streptophyta</taxon>
        <taxon>Embryophyta</taxon>
        <taxon>Tracheophyta</taxon>
        <taxon>Spermatophyta</taxon>
        <taxon>Magnoliopsida</taxon>
        <taxon>eudicotyledons</taxon>
        <taxon>Gunneridae</taxon>
        <taxon>Pentapetalae</taxon>
        <taxon>rosids</taxon>
        <taxon>fabids</taxon>
        <taxon>Fabales</taxon>
        <taxon>Fabaceae</taxon>
        <taxon>Cercidoideae</taxon>
        <taxon>Cercideae</taxon>
        <taxon>Bauhiniinae</taxon>
        <taxon>Bauhinia</taxon>
    </lineage>
</organism>
<dbReference type="EMBL" id="CM039428">
    <property type="protein sequence ID" value="KAI4352624.1"/>
    <property type="molecule type" value="Genomic_DNA"/>
</dbReference>
<comment type="caution">
    <text evidence="1">The sequence shown here is derived from an EMBL/GenBank/DDBJ whole genome shotgun (WGS) entry which is preliminary data.</text>
</comment>
<keyword evidence="2" id="KW-1185">Reference proteome</keyword>
<proteinExistence type="predicted"/>
<dbReference type="Proteomes" id="UP000828941">
    <property type="component" value="Chromosome 3"/>
</dbReference>
<protein>
    <submittedName>
        <fullName evidence="1">Uncharacterized protein</fullName>
    </submittedName>
</protein>
<evidence type="ECO:0000313" key="2">
    <source>
        <dbReference type="Proteomes" id="UP000828941"/>
    </source>
</evidence>
<sequence length="102" mass="11516">MEIKLFFFTMKPLCRRSFFGKMSGGAVNTTTKHLIGNPPPSVHRHRPSSSAKHLTRNPPSSFFDVQIWVREAAPYLMGVDKDLGLEIKLKPPSICLHVEVLQ</sequence>